<feature type="region of interest" description="Disordered" evidence="1">
    <location>
        <begin position="318"/>
        <end position="445"/>
    </location>
</feature>
<comment type="caution">
    <text evidence="3">The sequence shown here is derived from an EMBL/GenBank/DDBJ whole genome shotgun (WGS) entry which is preliminary data.</text>
</comment>
<feature type="region of interest" description="Disordered" evidence="1">
    <location>
        <begin position="133"/>
        <end position="189"/>
    </location>
</feature>
<dbReference type="AlphaFoldDB" id="A0A0D8B885"/>
<dbReference type="InterPro" id="IPR025295">
    <property type="entry name" value="eCIS_core_dom"/>
</dbReference>
<reference evidence="3 4" key="2">
    <citation type="journal article" date="2016" name="Genome Announc.">
        <title>Permanent Draft Genome Sequences for Two Variants of Frankia sp. Strain CpI1, the First Frankia Strain Isolated from Root Nodules of Comptonia peregrina.</title>
        <authorList>
            <person name="Oshone R."/>
            <person name="Hurst S.G.IV."/>
            <person name="Abebe-Akele F."/>
            <person name="Simpson S."/>
            <person name="Morris K."/>
            <person name="Thomas W.K."/>
            <person name="Tisa L.S."/>
        </authorList>
    </citation>
    <scope>NUCLEOTIDE SEQUENCE [LARGE SCALE GENOMIC DNA]</scope>
    <source>
        <strain evidence="4">CpI1-S</strain>
    </source>
</reference>
<feature type="compositionally biased region" description="Low complexity" evidence="1">
    <location>
        <begin position="356"/>
        <end position="414"/>
    </location>
</feature>
<feature type="compositionally biased region" description="Low complexity" evidence="1">
    <location>
        <begin position="426"/>
        <end position="436"/>
    </location>
</feature>
<organism evidence="3 4">
    <name type="scientific">Frankia torreyi</name>
    <dbReference type="NCBI Taxonomy" id="1856"/>
    <lineage>
        <taxon>Bacteria</taxon>
        <taxon>Bacillati</taxon>
        <taxon>Actinomycetota</taxon>
        <taxon>Actinomycetes</taxon>
        <taxon>Frankiales</taxon>
        <taxon>Frankiaceae</taxon>
        <taxon>Frankia</taxon>
    </lineage>
</organism>
<dbReference type="PATRIC" id="fig|1502723.3.peg.5462"/>
<dbReference type="EMBL" id="JYFN01000059">
    <property type="protein sequence ID" value="KJE20493.1"/>
    <property type="molecule type" value="Genomic_DNA"/>
</dbReference>
<dbReference type="Pfam" id="PF13699">
    <property type="entry name" value="eCIS_core"/>
    <property type="match status" value="1"/>
</dbReference>
<feature type="compositionally biased region" description="Low complexity" evidence="1">
    <location>
        <begin position="323"/>
        <end position="334"/>
    </location>
</feature>
<feature type="domain" description="eCIS core" evidence="2">
    <location>
        <begin position="52"/>
        <end position="127"/>
    </location>
</feature>
<feature type="compositionally biased region" description="Pro residues" evidence="1">
    <location>
        <begin position="415"/>
        <end position="425"/>
    </location>
</feature>
<sequence length="612" mass="62319">MTRERAPSVPRTATAGRPRPALARVHARRSFTLGQAAATDLAVATPSSGNALDEATRRRMEAGFATDLSGVRVHTDAAAARTASALGAAAFTHGEQISFAAGRYVPGTVAGDHLIAHELAHVVQQRLGGPAPALDAAASHETAADLQADRVSKGQAASHPADRAQGTARGVALAPGGPSGPTGGLPPLTPDELMDTMLAQRGFGTSTTGPVSIDPNLVGKPTGYGYRTYAAIQIVDARGNQVAVGLGAYTSRSTPHGEQGAIGALRGSVKPGAQTAGGTMMVAVDQVPCPECDTALTKAAHEFGVERLEIYVPARESMTVPGTTASPKTSSTSAFQGNRPATSARLVRGVTLGPTPAAGSPAVGEPSAAPSAAESGPAPEPSPATKSGPAAKPAAKPVAEPAPAAAPKSAALEPTPTPTPKPAVAPEPALAPEASPTPTPKRGGGGIGGLVGGVLSIALPIVGWAHGRAVEKRIKDQAAKEGYVPFDSPSGHGILYDLGAWFLDPGNSADKAVGLDGRFNFGVWRKKIRDVAAAKKPGETLTMRWDVGRCERDILGNQKIDQRDVVYRKQADGRWEVESGSAAGTPDLNDLVSTDVPDSVIRSIIMADPCLA</sequence>
<feature type="region of interest" description="Disordered" evidence="1">
    <location>
        <begin position="1"/>
        <end position="22"/>
    </location>
</feature>
<keyword evidence="4" id="KW-1185">Reference proteome</keyword>
<dbReference type="Proteomes" id="UP000032545">
    <property type="component" value="Unassembled WGS sequence"/>
</dbReference>
<evidence type="ECO:0000256" key="1">
    <source>
        <dbReference type="SAM" id="MobiDB-lite"/>
    </source>
</evidence>
<proteinExistence type="predicted"/>
<evidence type="ECO:0000313" key="4">
    <source>
        <dbReference type="Proteomes" id="UP000032545"/>
    </source>
</evidence>
<accession>A0A0D8B885</accession>
<name>A0A0D8B885_9ACTN</name>
<evidence type="ECO:0000259" key="2">
    <source>
        <dbReference type="Pfam" id="PF13699"/>
    </source>
</evidence>
<gene>
    <name evidence="3" type="ORF">FF36_05246</name>
</gene>
<evidence type="ECO:0000313" key="3">
    <source>
        <dbReference type="EMBL" id="KJE20493.1"/>
    </source>
</evidence>
<protein>
    <recommendedName>
        <fullName evidence="2">eCIS core domain-containing protein</fullName>
    </recommendedName>
</protein>
<reference evidence="4" key="1">
    <citation type="submission" date="2015-02" db="EMBL/GenBank/DDBJ databases">
        <title>Draft Genome of Frankia sp. CpI1-S.</title>
        <authorList>
            <person name="Oshone R.T."/>
            <person name="Ngom M."/>
            <person name="Ghodhbane-Gtari F."/>
            <person name="Gtari M."/>
            <person name="Morris K."/>
            <person name="Thomas K."/>
            <person name="Sen A."/>
            <person name="Tisa L.S."/>
        </authorList>
    </citation>
    <scope>NUCLEOTIDE SEQUENCE [LARGE SCALE GENOMIC DNA]</scope>
    <source>
        <strain evidence="4">CpI1-S</strain>
    </source>
</reference>